<organism evidence="2 3">
    <name type="scientific">Gracilariopsis chorda</name>
    <dbReference type="NCBI Taxonomy" id="448386"/>
    <lineage>
        <taxon>Eukaryota</taxon>
        <taxon>Rhodophyta</taxon>
        <taxon>Florideophyceae</taxon>
        <taxon>Rhodymeniophycidae</taxon>
        <taxon>Gracilariales</taxon>
        <taxon>Gracilariaceae</taxon>
        <taxon>Gracilariopsis</taxon>
    </lineage>
</organism>
<dbReference type="AlphaFoldDB" id="A0A2V3IPT2"/>
<feature type="compositionally biased region" description="Basic and acidic residues" evidence="1">
    <location>
        <begin position="405"/>
        <end position="447"/>
    </location>
</feature>
<accession>A0A2V3IPT2</accession>
<keyword evidence="3" id="KW-1185">Reference proteome</keyword>
<comment type="caution">
    <text evidence="2">The sequence shown here is derived from an EMBL/GenBank/DDBJ whole genome shotgun (WGS) entry which is preliminary data.</text>
</comment>
<dbReference type="EMBL" id="NBIV01000102">
    <property type="protein sequence ID" value="PXF44082.1"/>
    <property type="molecule type" value="Genomic_DNA"/>
</dbReference>
<evidence type="ECO:0000256" key="1">
    <source>
        <dbReference type="SAM" id="MobiDB-lite"/>
    </source>
</evidence>
<protein>
    <submittedName>
        <fullName evidence="2">Uncharacterized protein</fullName>
    </submittedName>
</protein>
<reference evidence="2 3" key="1">
    <citation type="journal article" date="2018" name="Mol. Biol. Evol.">
        <title>Analysis of the draft genome of the red seaweed Gracilariopsis chorda provides insights into genome size evolution in Rhodophyta.</title>
        <authorList>
            <person name="Lee J."/>
            <person name="Yang E.C."/>
            <person name="Graf L."/>
            <person name="Yang J.H."/>
            <person name="Qiu H."/>
            <person name="Zel Zion U."/>
            <person name="Chan C.X."/>
            <person name="Stephens T.G."/>
            <person name="Weber A.P.M."/>
            <person name="Boo G.H."/>
            <person name="Boo S.M."/>
            <person name="Kim K.M."/>
            <person name="Shin Y."/>
            <person name="Jung M."/>
            <person name="Lee S.J."/>
            <person name="Yim H.S."/>
            <person name="Lee J.H."/>
            <person name="Bhattacharya D."/>
            <person name="Yoon H.S."/>
        </authorList>
    </citation>
    <scope>NUCLEOTIDE SEQUENCE [LARGE SCALE GENOMIC DNA]</scope>
    <source>
        <strain evidence="2 3">SKKU-2015</strain>
        <tissue evidence="2">Whole body</tissue>
    </source>
</reference>
<proteinExistence type="predicted"/>
<gene>
    <name evidence="2" type="ORF">BWQ96_06163</name>
</gene>
<feature type="region of interest" description="Disordered" evidence="1">
    <location>
        <begin position="389"/>
        <end position="448"/>
    </location>
</feature>
<dbReference type="Proteomes" id="UP000247409">
    <property type="component" value="Unassembled WGS sequence"/>
</dbReference>
<sequence length="484" mass="53920">MAFDEGKEDSTPFPFNYCVDNELLTIVLTTEVYLIPFHKTRAAFGAIREQMISSGGFCAITSHHHAPSATDIPATATQLLERYRHLITNHPSRDVPATKHPFHEMQLNKRSRLLNQIFSKIINAIYPRSVGRPPRKYAFNDFLDIMLLEQVLQKNVHLLSRNEAIPQLSAIRQYMIAQCDFPDVPPTPAPSAPAKGPPTVPQLTVRYQQLINNHVNATGPEEIDVDRDPEVERKLHHLLDVITQSIGNGYMEGIDLHEKEPEPTSPVARKGRRGHVLEERRLALEEDIQKQNRKRLAIEEERQKIDMQRLKIQEDMFQLVQKEHKAILSVLTGITGVLSRISENFEDSNLKKETNFLKQDADASDIAGFKEATNTGSDADKMLDIHDASQSEKVQATATGAEGGNPKEDDGTQKASGDQKDDGTQKASGDQKDDGTQKASGDQKDDGVQIAEEIEIVGGAQEVGSVQEVGSAERIYSVQDDRKA</sequence>
<dbReference type="OrthoDB" id="10609759at2759"/>
<evidence type="ECO:0000313" key="2">
    <source>
        <dbReference type="EMBL" id="PXF44082.1"/>
    </source>
</evidence>
<name>A0A2V3IPT2_9FLOR</name>
<evidence type="ECO:0000313" key="3">
    <source>
        <dbReference type="Proteomes" id="UP000247409"/>
    </source>
</evidence>